<reference evidence="2 3" key="1">
    <citation type="submission" date="2019-06" db="EMBL/GenBank/DDBJ databases">
        <title>Whole genome shotgun sequence of Streptomyces gardneri NBRC 12865.</title>
        <authorList>
            <person name="Hosoyama A."/>
            <person name="Uohara A."/>
            <person name="Ohji S."/>
            <person name="Ichikawa N."/>
        </authorList>
    </citation>
    <scope>NUCLEOTIDE SEQUENCE [LARGE SCALE GENOMIC DNA]</scope>
    <source>
        <strain evidence="2 3">NBRC 12865</strain>
    </source>
</reference>
<dbReference type="AlphaFoldDB" id="A0A4Y3RR09"/>
<proteinExistence type="predicted"/>
<comment type="caution">
    <text evidence="2">The sequence shown here is derived from an EMBL/GenBank/DDBJ whole genome shotgun (WGS) entry which is preliminary data.</text>
</comment>
<feature type="compositionally biased region" description="Basic and acidic residues" evidence="1">
    <location>
        <begin position="39"/>
        <end position="55"/>
    </location>
</feature>
<gene>
    <name evidence="2" type="ORF">SGA01_56170</name>
</gene>
<evidence type="ECO:0000313" key="3">
    <source>
        <dbReference type="Proteomes" id="UP000315226"/>
    </source>
</evidence>
<protein>
    <submittedName>
        <fullName evidence="2">Uncharacterized protein</fullName>
    </submittedName>
</protein>
<evidence type="ECO:0000313" key="2">
    <source>
        <dbReference type="EMBL" id="GEB60012.1"/>
    </source>
</evidence>
<organism evidence="2 3">
    <name type="scientific">Streptomyces gardneri</name>
    <dbReference type="NCBI Taxonomy" id="66892"/>
    <lineage>
        <taxon>Bacteria</taxon>
        <taxon>Bacillati</taxon>
        <taxon>Actinomycetota</taxon>
        <taxon>Actinomycetes</taxon>
        <taxon>Kitasatosporales</taxon>
        <taxon>Streptomycetaceae</taxon>
        <taxon>Streptomyces</taxon>
    </lineage>
</organism>
<dbReference type="EMBL" id="BJMN01000038">
    <property type="protein sequence ID" value="GEB60012.1"/>
    <property type="molecule type" value="Genomic_DNA"/>
</dbReference>
<accession>A0A4Y3RR09</accession>
<sequence length="107" mass="10977">MAEVAALTGAAPAGVGSAVISIAAVAAASTPQTGLFTYDSRKKKEKKKENKEKEGAVGGIPPTATGCSHGPEEGPDQVALAPLLTRPTTITAPRYTFAARRQAPFQK</sequence>
<evidence type="ECO:0000256" key="1">
    <source>
        <dbReference type="SAM" id="MobiDB-lite"/>
    </source>
</evidence>
<dbReference type="Proteomes" id="UP000315226">
    <property type="component" value="Unassembled WGS sequence"/>
</dbReference>
<name>A0A4Y3RR09_9ACTN</name>
<keyword evidence="3" id="KW-1185">Reference proteome</keyword>
<feature type="region of interest" description="Disordered" evidence="1">
    <location>
        <begin position="39"/>
        <end position="80"/>
    </location>
</feature>